<dbReference type="InterPro" id="IPR036568">
    <property type="entry name" value="GGCT-like_sf"/>
</dbReference>
<proteinExistence type="predicted"/>
<dbReference type="RefSeq" id="WP_089216705.1">
    <property type="nucleotide sequence ID" value="NZ_FZPA01000011.1"/>
</dbReference>
<dbReference type="PANTHER" id="PTHR12935">
    <property type="entry name" value="GAMMA-GLUTAMYLCYCLOTRANSFERASE"/>
    <property type="match status" value="1"/>
</dbReference>
<dbReference type="Pfam" id="PF13772">
    <property type="entry name" value="AIG2_2"/>
    <property type="match status" value="1"/>
</dbReference>
<feature type="active site" description="Proton acceptor" evidence="2">
    <location>
        <position position="82"/>
    </location>
</feature>
<keyword evidence="1" id="KW-0456">Lyase</keyword>
<dbReference type="AlphaFoldDB" id="A0A239JR48"/>
<protein>
    <submittedName>
        <fullName evidence="4">AIG2-like family protein</fullName>
    </submittedName>
</protein>
<gene>
    <name evidence="4" type="ORF">SAMN06295955_11131</name>
</gene>
<dbReference type="CDD" id="cd06661">
    <property type="entry name" value="GGCT_like"/>
    <property type="match status" value="1"/>
</dbReference>
<evidence type="ECO:0000256" key="1">
    <source>
        <dbReference type="ARBA" id="ARBA00023239"/>
    </source>
</evidence>
<dbReference type="OrthoDB" id="141582at2"/>
<dbReference type="SUPFAM" id="SSF110857">
    <property type="entry name" value="Gamma-glutamyl cyclotransferase-like"/>
    <property type="match status" value="1"/>
</dbReference>
<reference evidence="4 5" key="1">
    <citation type="submission" date="2017-06" db="EMBL/GenBank/DDBJ databases">
        <authorList>
            <person name="Kim H.J."/>
            <person name="Triplett B.A."/>
        </authorList>
    </citation>
    <scope>NUCLEOTIDE SEQUENCE [LARGE SCALE GENOMIC DNA]</scope>
    <source>
        <strain evidence="4 5">DS15</strain>
    </source>
</reference>
<dbReference type="InterPro" id="IPR017939">
    <property type="entry name" value="G-Glutamylcylcotransferase"/>
</dbReference>
<dbReference type="EMBL" id="FZPA01000011">
    <property type="protein sequence ID" value="SNT08300.1"/>
    <property type="molecule type" value="Genomic_DNA"/>
</dbReference>
<dbReference type="PANTHER" id="PTHR12935:SF0">
    <property type="entry name" value="GAMMA-GLUTAMYLCYCLOTRANSFERASE"/>
    <property type="match status" value="1"/>
</dbReference>
<feature type="binding site" evidence="3">
    <location>
        <position position="122"/>
    </location>
    <ligand>
        <name>substrate</name>
    </ligand>
</feature>
<sequence>MSADRFVTFAYGSNMLAARLRERCPSARAIGIAELPGHELRWHKRSNQKSGKCDIVASDTASVFGVLYEINAQEKGALDRAEGLGAGYEEIEIEVLCGSERVNAKAYRATNTDPTLRPFTWYRALVIAGAKEHGLPASYIAGLESVPADQDADRARHDTNMALIEGVQE</sequence>
<evidence type="ECO:0000313" key="4">
    <source>
        <dbReference type="EMBL" id="SNT08300.1"/>
    </source>
</evidence>
<evidence type="ECO:0000256" key="2">
    <source>
        <dbReference type="PIRSR" id="PIRSR617939-1"/>
    </source>
</evidence>
<name>A0A239JR48_9SPHN</name>
<accession>A0A239JR48</accession>
<keyword evidence="5" id="KW-1185">Reference proteome</keyword>
<evidence type="ECO:0000256" key="3">
    <source>
        <dbReference type="PIRSR" id="PIRSR617939-2"/>
    </source>
</evidence>
<organism evidence="4 5">
    <name type="scientific">Sphingopyxis indica</name>
    <dbReference type="NCBI Taxonomy" id="436663"/>
    <lineage>
        <taxon>Bacteria</taxon>
        <taxon>Pseudomonadati</taxon>
        <taxon>Pseudomonadota</taxon>
        <taxon>Alphaproteobacteria</taxon>
        <taxon>Sphingomonadales</taxon>
        <taxon>Sphingomonadaceae</taxon>
        <taxon>Sphingopyxis</taxon>
    </lineage>
</organism>
<dbReference type="Proteomes" id="UP000198339">
    <property type="component" value="Unassembled WGS sequence"/>
</dbReference>
<dbReference type="Gene3D" id="3.10.490.10">
    <property type="entry name" value="Gamma-glutamyl cyclotransferase-like"/>
    <property type="match status" value="1"/>
</dbReference>
<evidence type="ECO:0000313" key="5">
    <source>
        <dbReference type="Proteomes" id="UP000198339"/>
    </source>
</evidence>
<dbReference type="InterPro" id="IPR013024">
    <property type="entry name" value="GGCT-like"/>
</dbReference>
<dbReference type="GO" id="GO:0003839">
    <property type="term" value="F:gamma-glutamylcyclotransferase activity"/>
    <property type="evidence" value="ECO:0007669"/>
    <property type="project" value="InterPro"/>
</dbReference>